<name>X0BG45_FUSOX</name>
<sequence>MGTEPGAISNAPKPLNRSLRREENPHPSARTPQSSWGFSSTSASTRSTANHRGDSLDPAFGFHLDRELTSRPFEIQIAEVVEAKKPSKSPVIYPKLDRYRNIRRPSDSSDSRIEVLFRGSPSTRFSESPGPGSYSRDTTPTSIASQSPGLVAPLRTQNKNRLQSSILNRPPVTRRACGGFPNEVDAITVDPHGLAAVRKSLTSSSSNFTVREAIIKKKSKDLSPPPPSPPPRKSSQYFREETSSHKSVRKVSRPVLRSPSPERSAQSSASPRVDPAGMTSPTYNSNRSTPRQSFTAIFPLNASQKPKALEGNLLLQQLCRPRSHNALMETEQPKATAKSQKGKGLKPSRMTRTPNPSVATSSFPRFSFFNRRKHANGTHAEKNVKEKQTLHKGSVAGIGHEGYERIGAAERYSGRISNTTRYSSGSQTTQEPSSSNNSFFEDYFDPAVIESRNASSEISRSSSPMSRTPHPAFGDRRHSQSGDSEDPTTKSTLAFRRSVHRLRSSPDDPLKLPQPTNTSVCASSPMTSFDTSFMFDESHFELQREICHEAKSSHPAPKKLVKWPRSPPKWNLFGKSTQTQQSKQSEKISATVKPVEKKPLAFYAKMDSSEQEDSEPMDIQDVLRFAEVYGKLPSVNGTPELSQGTPEMRT</sequence>
<evidence type="ECO:0000313" key="2">
    <source>
        <dbReference type="EMBL" id="EXK77459.1"/>
    </source>
</evidence>
<feature type="compositionally biased region" description="Basic and acidic residues" evidence="1">
    <location>
        <begin position="379"/>
        <end position="389"/>
    </location>
</feature>
<feature type="region of interest" description="Disordered" evidence="1">
    <location>
        <begin position="1"/>
        <end position="60"/>
    </location>
</feature>
<reference evidence="2 3" key="1">
    <citation type="submission" date="2011-11" db="EMBL/GenBank/DDBJ databases">
        <title>The Genome Sequence of Fusarium oxysporum PHW815.</title>
        <authorList>
            <consortium name="The Broad Institute Genome Sequencing Platform"/>
            <person name="Ma L.-J."/>
            <person name="Gale L.R."/>
            <person name="Schwartz D.C."/>
            <person name="Zhou S."/>
            <person name="Corby-Kistler H."/>
            <person name="Young S.K."/>
            <person name="Zeng Q."/>
            <person name="Gargeya S."/>
            <person name="Fitzgerald M."/>
            <person name="Haas B."/>
            <person name="Abouelleil A."/>
            <person name="Alvarado L."/>
            <person name="Arachchi H.M."/>
            <person name="Berlin A."/>
            <person name="Brown A."/>
            <person name="Chapman S.B."/>
            <person name="Chen Z."/>
            <person name="Dunbar C."/>
            <person name="Freedman E."/>
            <person name="Gearin G."/>
            <person name="Goldberg J."/>
            <person name="Griggs A."/>
            <person name="Gujja S."/>
            <person name="Heiman D."/>
            <person name="Howarth C."/>
            <person name="Larson L."/>
            <person name="Lui A."/>
            <person name="MacDonald P.J.P."/>
            <person name="Montmayeur A."/>
            <person name="Murphy C."/>
            <person name="Neiman D."/>
            <person name="Pearson M."/>
            <person name="Priest M."/>
            <person name="Roberts A."/>
            <person name="Saif S."/>
            <person name="Shea T."/>
            <person name="Shenoy N."/>
            <person name="Sisk P."/>
            <person name="Stolte C."/>
            <person name="Sykes S."/>
            <person name="Wortman J."/>
            <person name="Nusbaum C."/>
            <person name="Birren B."/>
        </authorList>
    </citation>
    <scope>NUCLEOTIDE SEQUENCE [LARGE SCALE GENOMIC DNA]</scope>
    <source>
        <strain evidence="2 3">54005</strain>
    </source>
</reference>
<accession>X0BG45</accession>
<feature type="compositionally biased region" description="Low complexity" evidence="1">
    <location>
        <begin position="453"/>
        <end position="467"/>
    </location>
</feature>
<feature type="region of interest" description="Disordered" evidence="1">
    <location>
        <begin position="216"/>
        <end position="291"/>
    </location>
</feature>
<feature type="compositionally biased region" description="Polar residues" evidence="1">
    <location>
        <begin position="418"/>
        <end position="439"/>
    </location>
</feature>
<dbReference type="EMBL" id="KI979388">
    <property type="protein sequence ID" value="EXK77459.1"/>
    <property type="molecule type" value="Genomic_DNA"/>
</dbReference>
<keyword evidence="3" id="KW-1185">Reference proteome</keyword>
<feature type="compositionally biased region" description="Polar residues" evidence="1">
    <location>
        <begin position="514"/>
        <end position="523"/>
    </location>
</feature>
<feature type="region of interest" description="Disordered" evidence="1">
    <location>
        <begin position="330"/>
        <end position="363"/>
    </location>
</feature>
<feature type="compositionally biased region" description="Pro residues" evidence="1">
    <location>
        <begin position="223"/>
        <end position="232"/>
    </location>
</feature>
<feature type="compositionally biased region" description="Polar residues" evidence="1">
    <location>
        <begin position="135"/>
        <end position="148"/>
    </location>
</feature>
<protein>
    <submittedName>
        <fullName evidence="2">Uncharacterized protein</fullName>
    </submittedName>
</protein>
<feature type="region of interest" description="Disordered" evidence="1">
    <location>
        <begin position="84"/>
        <end position="160"/>
    </location>
</feature>
<dbReference type="AlphaFoldDB" id="X0BG45"/>
<evidence type="ECO:0000256" key="1">
    <source>
        <dbReference type="SAM" id="MobiDB-lite"/>
    </source>
</evidence>
<proteinExistence type="predicted"/>
<feature type="compositionally biased region" description="Polar residues" evidence="1">
    <location>
        <begin position="261"/>
        <end position="270"/>
    </location>
</feature>
<feature type="region of interest" description="Disordered" evidence="1">
    <location>
        <begin position="453"/>
        <end position="523"/>
    </location>
</feature>
<evidence type="ECO:0000313" key="3">
    <source>
        <dbReference type="Proteomes" id="UP000030663"/>
    </source>
</evidence>
<feature type="compositionally biased region" description="Polar residues" evidence="1">
    <location>
        <begin position="279"/>
        <end position="291"/>
    </location>
</feature>
<dbReference type="HOGENOM" id="CLU_421528_0_0_1"/>
<feature type="region of interest" description="Disordered" evidence="1">
    <location>
        <begin position="376"/>
        <end position="397"/>
    </location>
</feature>
<feature type="region of interest" description="Disordered" evidence="1">
    <location>
        <begin position="418"/>
        <end position="440"/>
    </location>
</feature>
<organism evidence="2 3">
    <name type="scientific">Fusarium oxysporum f. sp. raphani 54005</name>
    <dbReference type="NCBI Taxonomy" id="1089458"/>
    <lineage>
        <taxon>Eukaryota</taxon>
        <taxon>Fungi</taxon>
        <taxon>Dikarya</taxon>
        <taxon>Ascomycota</taxon>
        <taxon>Pezizomycotina</taxon>
        <taxon>Sordariomycetes</taxon>
        <taxon>Hypocreomycetidae</taxon>
        <taxon>Hypocreales</taxon>
        <taxon>Nectriaceae</taxon>
        <taxon>Fusarium</taxon>
        <taxon>Fusarium oxysporum species complex</taxon>
    </lineage>
</organism>
<feature type="compositionally biased region" description="Basic and acidic residues" evidence="1">
    <location>
        <begin position="95"/>
        <end position="115"/>
    </location>
</feature>
<feature type="compositionally biased region" description="Polar residues" evidence="1">
    <location>
        <begin position="350"/>
        <end position="360"/>
    </location>
</feature>
<feature type="compositionally biased region" description="Low complexity" evidence="1">
    <location>
        <begin position="34"/>
        <end position="48"/>
    </location>
</feature>
<gene>
    <name evidence="2" type="ORF">FOQG_17836</name>
</gene>
<dbReference type="Proteomes" id="UP000030663">
    <property type="component" value="Unassembled WGS sequence"/>
</dbReference>